<dbReference type="OrthoDB" id="1189731at2"/>
<accession>A0A238U506</accession>
<dbReference type="Proteomes" id="UP000215214">
    <property type="component" value="Chromosome TJEJU"/>
</dbReference>
<dbReference type="KEGG" id="tje:TJEJU_0507"/>
<reference evidence="1 2" key="1">
    <citation type="submission" date="2017-07" db="EMBL/GenBank/DDBJ databases">
        <authorList>
            <person name="Sun Z.S."/>
            <person name="Albrecht U."/>
            <person name="Echele G."/>
            <person name="Lee C.C."/>
        </authorList>
    </citation>
    <scope>NUCLEOTIDE SEQUENCE [LARGE SCALE GENOMIC DNA]</scope>
    <source>
        <strain evidence="2">type strain: KCTC 22618</strain>
    </source>
</reference>
<evidence type="ECO:0000313" key="2">
    <source>
        <dbReference type="Proteomes" id="UP000215214"/>
    </source>
</evidence>
<keyword evidence="2" id="KW-1185">Reference proteome</keyword>
<gene>
    <name evidence="1" type="ORF">TJEJU_0507</name>
</gene>
<evidence type="ECO:0000313" key="1">
    <source>
        <dbReference type="EMBL" id="SNR14291.1"/>
    </source>
</evidence>
<sequence length="69" mass="7799">MKKSVLNLGKTLSKNEQKEINGKGKRYYYPACKCDQFGNKINQPCDGGCEHTVPPLKDICEVFPDICDF</sequence>
<organism evidence="1 2">
    <name type="scientific">Tenacibaculum jejuense</name>
    <dbReference type="NCBI Taxonomy" id="584609"/>
    <lineage>
        <taxon>Bacteria</taxon>
        <taxon>Pseudomonadati</taxon>
        <taxon>Bacteroidota</taxon>
        <taxon>Flavobacteriia</taxon>
        <taxon>Flavobacteriales</taxon>
        <taxon>Flavobacteriaceae</taxon>
        <taxon>Tenacibaculum</taxon>
    </lineage>
</organism>
<dbReference type="EMBL" id="LT899436">
    <property type="protein sequence ID" value="SNR14291.1"/>
    <property type="molecule type" value="Genomic_DNA"/>
</dbReference>
<protein>
    <recommendedName>
        <fullName evidence="3">Bacteriocin-type signal sequence-containing protein</fullName>
    </recommendedName>
</protein>
<name>A0A238U506_9FLAO</name>
<dbReference type="AlphaFoldDB" id="A0A238U506"/>
<proteinExistence type="predicted"/>
<evidence type="ECO:0008006" key="3">
    <source>
        <dbReference type="Google" id="ProtNLM"/>
    </source>
</evidence>
<dbReference type="RefSeq" id="WP_095069153.1">
    <property type="nucleotide sequence ID" value="NZ_LT899436.1"/>
</dbReference>